<gene>
    <name evidence="2" type="ORF">DFH08DRAFT_1012652</name>
</gene>
<evidence type="ECO:0000313" key="2">
    <source>
        <dbReference type="EMBL" id="KAJ7340607.1"/>
    </source>
</evidence>
<dbReference type="EMBL" id="JARIHO010000026">
    <property type="protein sequence ID" value="KAJ7340607.1"/>
    <property type="molecule type" value="Genomic_DNA"/>
</dbReference>
<keyword evidence="3" id="KW-1185">Reference proteome</keyword>
<dbReference type="AlphaFoldDB" id="A0AAD6ZUP3"/>
<comment type="caution">
    <text evidence="2">The sequence shown here is derived from an EMBL/GenBank/DDBJ whole genome shotgun (WGS) entry which is preliminary data.</text>
</comment>
<protein>
    <submittedName>
        <fullName evidence="2">Uncharacterized protein</fullName>
    </submittedName>
</protein>
<dbReference type="Proteomes" id="UP001218218">
    <property type="component" value="Unassembled WGS sequence"/>
</dbReference>
<evidence type="ECO:0000313" key="3">
    <source>
        <dbReference type="Proteomes" id="UP001218218"/>
    </source>
</evidence>
<feature type="compositionally biased region" description="Basic and acidic residues" evidence="1">
    <location>
        <begin position="58"/>
        <end position="83"/>
    </location>
</feature>
<proteinExistence type="predicted"/>
<reference evidence="2" key="1">
    <citation type="submission" date="2023-03" db="EMBL/GenBank/DDBJ databases">
        <title>Massive genome expansion in bonnet fungi (Mycena s.s.) driven by repeated elements and novel gene families across ecological guilds.</title>
        <authorList>
            <consortium name="Lawrence Berkeley National Laboratory"/>
            <person name="Harder C.B."/>
            <person name="Miyauchi S."/>
            <person name="Viragh M."/>
            <person name="Kuo A."/>
            <person name="Thoen E."/>
            <person name="Andreopoulos B."/>
            <person name="Lu D."/>
            <person name="Skrede I."/>
            <person name="Drula E."/>
            <person name="Henrissat B."/>
            <person name="Morin E."/>
            <person name="Kohler A."/>
            <person name="Barry K."/>
            <person name="LaButti K."/>
            <person name="Morin E."/>
            <person name="Salamov A."/>
            <person name="Lipzen A."/>
            <person name="Mereny Z."/>
            <person name="Hegedus B."/>
            <person name="Baldrian P."/>
            <person name="Stursova M."/>
            <person name="Weitz H."/>
            <person name="Taylor A."/>
            <person name="Grigoriev I.V."/>
            <person name="Nagy L.G."/>
            <person name="Martin F."/>
            <person name="Kauserud H."/>
        </authorList>
    </citation>
    <scope>NUCLEOTIDE SEQUENCE</scope>
    <source>
        <strain evidence="2">CBHHK002</strain>
    </source>
</reference>
<feature type="region of interest" description="Disordered" evidence="1">
    <location>
        <begin position="44"/>
        <end position="95"/>
    </location>
</feature>
<organism evidence="2 3">
    <name type="scientific">Mycena albidolilacea</name>
    <dbReference type="NCBI Taxonomy" id="1033008"/>
    <lineage>
        <taxon>Eukaryota</taxon>
        <taxon>Fungi</taxon>
        <taxon>Dikarya</taxon>
        <taxon>Basidiomycota</taxon>
        <taxon>Agaricomycotina</taxon>
        <taxon>Agaricomycetes</taxon>
        <taxon>Agaricomycetidae</taxon>
        <taxon>Agaricales</taxon>
        <taxon>Marasmiineae</taxon>
        <taxon>Mycenaceae</taxon>
        <taxon>Mycena</taxon>
    </lineage>
</organism>
<sequence>MTCISSGNGAEEGQAGRGRGAERVWGRCHVQCDVALATQVASWTAPALARAKSRRTRREGVNQDGDLVKEGRTNRRGLEREWERGEEEQEQMKNSEACRRTSLWHVRKTMSVGEKCEEREKQEHNTALHSPHHKLGSRRKKIWRHETANGSGGGQSTVGGAWAPQGPMRFRASQRRRYVILGPTVLHDDSQTGRIPTRYVKAGVDLRQEGNLDEILKPISRRTRKHCPNINRHWAVNRDISVDRELPIAYFVIFCQCQRVRGSGLQARRVQRFEISFVGSRPQVEAVFSPTVDSTQVNYCSGSANSSRRLSFYTGRKNGDTI</sequence>
<name>A0AAD6ZUP3_9AGAR</name>
<evidence type="ECO:0000256" key="1">
    <source>
        <dbReference type="SAM" id="MobiDB-lite"/>
    </source>
</evidence>
<accession>A0AAD6ZUP3</accession>